<dbReference type="EMBL" id="JAWLNX010000005">
    <property type="protein sequence ID" value="MEB3367656.1"/>
    <property type="molecule type" value="Genomic_DNA"/>
</dbReference>
<keyword evidence="2" id="KW-1185">Reference proteome</keyword>
<dbReference type="Proteomes" id="UP001327093">
    <property type="component" value="Unassembled WGS sequence"/>
</dbReference>
<dbReference type="RefSeq" id="WP_324265205.1">
    <property type="nucleotide sequence ID" value="NZ_JAWLNX010000005.1"/>
</dbReference>
<protein>
    <submittedName>
        <fullName evidence="1">Uncharacterized protein</fullName>
    </submittedName>
</protein>
<organism evidence="1 2">
    <name type="scientific">Saccharopolyspora mangrovi</name>
    <dbReference type="NCBI Taxonomy" id="3082379"/>
    <lineage>
        <taxon>Bacteria</taxon>
        <taxon>Bacillati</taxon>
        <taxon>Actinomycetota</taxon>
        <taxon>Actinomycetes</taxon>
        <taxon>Pseudonocardiales</taxon>
        <taxon>Pseudonocardiaceae</taxon>
        <taxon>Saccharopolyspora</taxon>
    </lineage>
</organism>
<proteinExistence type="predicted"/>
<reference evidence="1 2" key="1">
    <citation type="submission" date="2023-10" db="EMBL/GenBank/DDBJ databases">
        <title>Saccharopolyspora sp. nov., isolated from mangrove soil.</title>
        <authorList>
            <person name="Lu Y."/>
            <person name="Liu W."/>
        </authorList>
    </citation>
    <scope>NUCLEOTIDE SEQUENCE [LARGE SCALE GENOMIC DNA]</scope>
    <source>
        <strain evidence="1 2">S2-29</strain>
    </source>
</reference>
<comment type="caution">
    <text evidence="1">The sequence shown here is derived from an EMBL/GenBank/DDBJ whole genome shotgun (WGS) entry which is preliminary data.</text>
</comment>
<evidence type="ECO:0000313" key="1">
    <source>
        <dbReference type="EMBL" id="MEB3367656.1"/>
    </source>
</evidence>
<name>A0ABU6A819_9PSEU</name>
<gene>
    <name evidence="1" type="ORF">R4I43_09565</name>
</gene>
<accession>A0ABU6A819</accession>
<sequence>MTTSGGNSRLELVQCQVYLLMSDVLRPAEQAVIRLALTATEENFNSVVGDFQEFVGSVRPERSGQSDA</sequence>
<evidence type="ECO:0000313" key="2">
    <source>
        <dbReference type="Proteomes" id="UP001327093"/>
    </source>
</evidence>